<dbReference type="PANTHER" id="PTHR40460:SF1">
    <property type="entry name" value="CSBD-LIKE DOMAIN-CONTAINING PROTEIN"/>
    <property type="match status" value="1"/>
</dbReference>
<reference evidence="2" key="1">
    <citation type="submission" date="2013-07" db="EMBL/GenBank/DDBJ databases">
        <title>The Genome Sequence of Cryptococcus dejecticola CBS10117.</title>
        <authorList>
            <consortium name="The Broad Institute Genome Sequencing Platform"/>
            <person name="Cuomo C."/>
            <person name="Litvintseva A."/>
            <person name="Chen Y."/>
            <person name="Heitman J."/>
            <person name="Sun S."/>
            <person name="Springer D."/>
            <person name="Dromer F."/>
            <person name="Young S.K."/>
            <person name="Zeng Q."/>
            <person name="Gargeya S."/>
            <person name="Fitzgerald M."/>
            <person name="Abouelleil A."/>
            <person name="Alvarado L."/>
            <person name="Berlin A.M."/>
            <person name="Chapman S.B."/>
            <person name="Dewar J."/>
            <person name="Goldberg J."/>
            <person name="Griggs A."/>
            <person name="Gujja S."/>
            <person name="Hansen M."/>
            <person name="Howarth C."/>
            <person name="Imamovic A."/>
            <person name="Larimer J."/>
            <person name="McCowan C."/>
            <person name="Murphy C."/>
            <person name="Pearson M."/>
            <person name="Priest M."/>
            <person name="Roberts A."/>
            <person name="Saif S."/>
            <person name="Shea T."/>
            <person name="Sykes S."/>
            <person name="Wortman J."/>
            <person name="Nusbaum C."/>
            <person name="Birren B."/>
        </authorList>
    </citation>
    <scope>NUCLEOTIDE SEQUENCE [LARGE SCALE GENOMIC DNA]</scope>
    <source>
        <strain evidence="2">CBS 10117</strain>
    </source>
</reference>
<evidence type="ECO:0000313" key="4">
    <source>
        <dbReference type="Proteomes" id="UP000078595"/>
    </source>
</evidence>
<dbReference type="EMBL" id="KI894031">
    <property type="protein sequence ID" value="OBR85462.1"/>
    <property type="molecule type" value="Genomic_DNA"/>
</dbReference>
<dbReference type="RefSeq" id="XP_018263304.1">
    <property type="nucleotide sequence ID" value="XM_018408093.1"/>
</dbReference>
<reference evidence="3" key="3">
    <citation type="submission" date="2024-02" db="EMBL/GenBank/DDBJ databases">
        <title>Comparative genomics of Cryptococcus and Kwoniella reveals pathogenesis evolution and contrasting modes of karyotype evolution via chromosome fusion or intercentromeric recombination.</title>
        <authorList>
            <person name="Coelho M.A."/>
            <person name="David-Palma M."/>
            <person name="Shea T."/>
            <person name="Bowers K."/>
            <person name="McGinley-Smith S."/>
            <person name="Mohammad A.W."/>
            <person name="Gnirke A."/>
            <person name="Yurkov A.M."/>
            <person name="Nowrousian M."/>
            <person name="Sun S."/>
            <person name="Cuomo C.A."/>
            <person name="Heitman J."/>
        </authorList>
    </citation>
    <scope>NUCLEOTIDE SEQUENCE</scope>
    <source>
        <strain evidence="3">CBS 10117</strain>
    </source>
</reference>
<dbReference type="OrthoDB" id="9999611at2759"/>
<protein>
    <recommendedName>
        <fullName evidence="5">CsbD-like domain-containing protein</fullName>
    </recommendedName>
</protein>
<reference evidence="3" key="2">
    <citation type="submission" date="2013-07" db="EMBL/GenBank/DDBJ databases">
        <authorList>
            <consortium name="The Broad Institute Genome Sequencing Platform"/>
            <person name="Cuomo C."/>
            <person name="Litvintseva A."/>
            <person name="Chen Y."/>
            <person name="Heitman J."/>
            <person name="Sun S."/>
            <person name="Springer D."/>
            <person name="Dromer F."/>
            <person name="Young S.K."/>
            <person name="Zeng Q."/>
            <person name="Gargeya S."/>
            <person name="Fitzgerald M."/>
            <person name="Abouelleil A."/>
            <person name="Alvarado L."/>
            <person name="Berlin A.M."/>
            <person name="Chapman S.B."/>
            <person name="Dewar J."/>
            <person name="Goldberg J."/>
            <person name="Griggs A."/>
            <person name="Gujja S."/>
            <person name="Hansen M."/>
            <person name="Howarth C."/>
            <person name="Imamovic A."/>
            <person name="Larimer J."/>
            <person name="McCowan C."/>
            <person name="Murphy C."/>
            <person name="Pearson M."/>
            <person name="Priest M."/>
            <person name="Roberts A."/>
            <person name="Saif S."/>
            <person name="Shea T."/>
            <person name="Sykes S."/>
            <person name="Wortman J."/>
            <person name="Nusbaum C."/>
            <person name="Birren B."/>
        </authorList>
    </citation>
    <scope>NUCLEOTIDE SEQUENCE</scope>
    <source>
        <strain evidence="3">CBS 10117</strain>
    </source>
</reference>
<dbReference type="GeneID" id="28968497"/>
<organism evidence="2">
    <name type="scientific">Kwoniella dejecticola CBS 10117</name>
    <dbReference type="NCBI Taxonomy" id="1296121"/>
    <lineage>
        <taxon>Eukaryota</taxon>
        <taxon>Fungi</taxon>
        <taxon>Dikarya</taxon>
        <taxon>Basidiomycota</taxon>
        <taxon>Agaricomycotina</taxon>
        <taxon>Tremellomycetes</taxon>
        <taxon>Tremellales</taxon>
        <taxon>Cryptococcaceae</taxon>
        <taxon>Kwoniella</taxon>
    </lineage>
</organism>
<evidence type="ECO:0008006" key="5">
    <source>
        <dbReference type="Google" id="ProtNLM"/>
    </source>
</evidence>
<dbReference type="AlphaFoldDB" id="A0A1A6A5X7"/>
<evidence type="ECO:0000313" key="2">
    <source>
        <dbReference type="EMBL" id="OBR85462.1"/>
    </source>
</evidence>
<feature type="compositionally biased region" description="Basic and acidic residues" evidence="1">
    <location>
        <begin position="137"/>
        <end position="157"/>
    </location>
</feature>
<feature type="region of interest" description="Disordered" evidence="1">
    <location>
        <begin position="136"/>
        <end position="157"/>
    </location>
</feature>
<proteinExistence type="predicted"/>
<accession>A0A1A6A5X7</accession>
<sequence>MVSQDERREPSQVTGQLYSAAGAAQQAVASMIPSSLGGDAILQSGQELSKSGQAEVDEAKGKKAVEATIDSGVGKAKSALGYLTSDQEQQSQGNKESEKAQWDYKQATSDSIAAIPVPSKEVLQGKIESVQGMVMGDQHKQMEGNKKAEKAAWTDGV</sequence>
<name>A0A1A6A5X7_9TREE</name>
<dbReference type="VEuPathDB" id="FungiDB:I303_04798"/>
<dbReference type="KEGG" id="kdj:28968497"/>
<dbReference type="PANTHER" id="PTHR40460">
    <property type="entry name" value="CHROMOSOME 1, WHOLE GENOME SHOTGUN SEQUENCE"/>
    <property type="match status" value="1"/>
</dbReference>
<keyword evidence="4" id="KW-1185">Reference proteome</keyword>
<gene>
    <name evidence="2" type="ORF">I303_04798</name>
    <name evidence="3" type="ORF">I303_104225</name>
</gene>
<evidence type="ECO:0000256" key="1">
    <source>
        <dbReference type="SAM" id="MobiDB-lite"/>
    </source>
</evidence>
<evidence type="ECO:0000313" key="3">
    <source>
        <dbReference type="EMBL" id="WWC61641.1"/>
    </source>
</evidence>
<dbReference type="Proteomes" id="UP000078595">
    <property type="component" value="Chromosome 5"/>
</dbReference>
<dbReference type="STRING" id="1296121.A0A1A6A5X7"/>
<dbReference type="EMBL" id="CP144534">
    <property type="protein sequence ID" value="WWC61641.1"/>
    <property type="molecule type" value="Genomic_DNA"/>
</dbReference>